<comment type="caution">
    <text evidence="1">The sequence shown here is derived from an EMBL/GenBank/DDBJ whole genome shotgun (WGS) entry which is preliminary data.</text>
</comment>
<accession>A0A7C3M909</accession>
<gene>
    <name evidence="1" type="ORF">ENW66_03645</name>
</gene>
<dbReference type="AlphaFoldDB" id="A0A7C3M909"/>
<evidence type="ECO:0000313" key="1">
    <source>
        <dbReference type="EMBL" id="HFW32032.1"/>
    </source>
</evidence>
<proteinExistence type="predicted"/>
<reference evidence="1" key="1">
    <citation type="journal article" date="2020" name="mSystems">
        <title>Genome- and Community-Level Interaction Insights into Carbon Utilization and Element Cycling Functions of Hydrothermarchaeota in Hydrothermal Sediment.</title>
        <authorList>
            <person name="Zhou Z."/>
            <person name="Liu Y."/>
            <person name="Xu W."/>
            <person name="Pan J."/>
            <person name="Luo Z.H."/>
            <person name="Li M."/>
        </authorList>
    </citation>
    <scope>NUCLEOTIDE SEQUENCE [LARGE SCALE GENOMIC DNA]</scope>
    <source>
        <strain evidence="1">SpSt-87</strain>
    </source>
</reference>
<protein>
    <submittedName>
        <fullName evidence="1">Uncharacterized protein</fullName>
    </submittedName>
</protein>
<dbReference type="EMBL" id="DTLB01000020">
    <property type="protein sequence ID" value="HFW32032.1"/>
    <property type="molecule type" value="Genomic_DNA"/>
</dbReference>
<sequence length="165" mass="19958">MSLEEFEKELMDLFDRDFIERTKSLKRSGNIFNPIFYIFFTRIVELSAIVNDMVLPNKYELEELFRTRKDFLQIDYGTIGETIRRAWLYERERGVEFTFSNSVEDMLYLLYRMGKLQGRLDGIIMKHAEWEKNKLVELYFTILKVLLELEDRINREIKEELNSSN</sequence>
<name>A0A7C3M909_ARCFL</name>
<organism evidence="1">
    <name type="scientific">Archaeoglobus fulgidus</name>
    <dbReference type="NCBI Taxonomy" id="2234"/>
    <lineage>
        <taxon>Archaea</taxon>
        <taxon>Methanobacteriati</taxon>
        <taxon>Methanobacteriota</taxon>
        <taxon>Archaeoglobi</taxon>
        <taxon>Archaeoglobales</taxon>
        <taxon>Archaeoglobaceae</taxon>
        <taxon>Archaeoglobus</taxon>
    </lineage>
</organism>